<sequence>MDKAIEAGLLKFSEYVEKAGLFVDNDGNYFLIGVGKVNCKKNSAIIDQVLDEIYKYTNEINITILIVPEEVYSNISTGTYKKITEMMNFRGA</sequence>
<gene>
    <name evidence="1" type="ORF">ATY89_02050</name>
    <name evidence="2" type="ORF">ATZ20_05085</name>
</gene>
<organism evidence="2 3">
    <name type="scientific">Sulfolobus acidocaldarius</name>
    <dbReference type="NCBI Taxonomy" id="2285"/>
    <lineage>
        <taxon>Archaea</taxon>
        <taxon>Thermoproteota</taxon>
        <taxon>Thermoprotei</taxon>
        <taxon>Sulfolobales</taxon>
        <taxon>Sulfolobaceae</taxon>
        <taxon>Sulfolobus</taxon>
    </lineage>
</organism>
<dbReference type="OrthoDB" id="38890at2157"/>
<dbReference type="EMBL" id="CP013695">
    <property type="protein sequence ID" value="ALU31585.1"/>
    <property type="molecule type" value="Genomic_DNA"/>
</dbReference>
<dbReference type="Proteomes" id="UP000065473">
    <property type="component" value="Chromosome"/>
</dbReference>
<dbReference type="EMBL" id="CP013694">
    <property type="protein sequence ID" value="ALU28863.1"/>
    <property type="molecule type" value="Genomic_DNA"/>
</dbReference>
<name>A0A0U2Y7S2_9CREN</name>
<dbReference type="STRING" id="1435377.SUSAZ_03990"/>
<accession>A0A0U2Y7S2</accession>
<dbReference type="GeneID" id="14551389"/>
<dbReference type="RefSeq" id="WP_011277743.1">
    <property type="nucleotide sequence ID" value="NZ_BHWZ01000001.1"/>
</dbReference>
<dbReference type="Proteomes" id="UP000060043">
    <property type="component" value="Chromosome"/>
</dbReference>
<evidence type="ECO:0000313" key="3">
    <source>
        <dbReference type="Proteomes" id="UP000060043"/>
    </source>
</evidence>
<proteinExistence type="predicted"/>
<dbReference type="AlphaFoldDB" id="A0A0U2Y7S2"/>
<evidence type="ECO:0000313" key="2">
    <source>
        <dbReference type="EMBL" id="ALU31585.1"/>
    </source>
</evidence>
<reference evidence="3 4" key="1">
    <citation type="submission" date="2015-12" db="EMBL/GenBank/DDBJ databases">
        <title>A stable core within a dynamic pangenome in Sulfolobus acidocaldarius.</title>
        <authorList>
            <person name="Anderson R."/>
            <person name="Kouris A."/>
            <person name="Seward C."/>
            <person name="Campbell K."/>
            <person name="Whitaker R."/>
        </authorList>
    </citation>
    <scope>NUCLEOTIDE SEQUENCE [LARGE SCALE GENOMIC DNA]</scope>
    <source>
        <strain evidence="1 4">GG12-C01-09</strain>
        <strain evidence="2 3">NG05B_CO5_07</strain>
    </source>
</reference>
<protein>
    <submittedName>
        <fullName evidence="2">Uncharacterized protein</fullName>
    </submittedName>
</protein>
<evidence type="ECO:0000313" key="1">
    <source>
        <dbReference type="EMBL" id="ALU28863.1"/>
    </source>
</evidence>
<dbReference type="OMA" id="ELTILIM"/>
<dbReference type="PaxDb" id="1435377-SUSAZ_03990"/>
<evidence type="ECO:0000313" key="4">
    <source>
        <dbReference type="Proteomes" id="UP000065473"/>
    </source>
</evidence>